<dbReference type="EMBL" id="HBUF01375900">
    <property type="protein sequence ID" value="CAG6728276.1"/>
    <property type="molecule type" value="Transcribed_RNA"/>
</dbReference>
<feature type="compositionally biased region" description="Basic residues" evidence="1">
    <location>
        <begin position="64"/>
        <end position="90"/>
    </location>
</feature>
<feature type="region of interest" description="Disordered" evidence="1">
    <location>
        <begin position="57"/>
        <end position="106"/>
    </location>
</feature>
<dbReference type="EMBL" id="HBUF01024317">
    <property type="protein sequence ID" value="CAG6612330.1"/>
    <property type="molecule type" value="Transcribed_RNA"/>
</dbReference>
<dbReference type="EMBL" id="HBUF01196808">
    <property type="protein sequence ID" value="CAG6660352.1"/>
    <property type="molecule type" value="Transcribed_RNA"/>
</dbReference>
<dbReference type="AlphaFoldDB" id="A0A8D8LM08"/>
<proteinExistence type="predicted"/>
<sequence>MTKQMCSILIENLPSSLIEPQTMARQRARKSFTRRKSVGNCRYTIRPIRRKRMVNAEKRECQDHRKHPETKLQLRRTRRNHRREFRRKISKTSTGSHKTAPSLHQRARSHLPNIGSFCL</sequence>
<protein>
    <submittedName>
        <fullName evidence="2">Uncharacterized protein</fullName>
    </submittedName>
</protein>
<evidence type="ECO:0000256" key="1">
    <source>
        <dbReference type="SAM" id="MobiDB-lite"/>
    </source>
</evidence>
<dbReference type="EMBL" id="HBUF01375899">
    <property type="protein sequence ID" value="CAG6728274.1"/>
    <property type="molecule type" value="Transcribed_RNA"/>
</dbReference>
<reference evidence="2" key="1">
    <citation type="submission" date="2021-05" db="EMBL/GenBank/DDBJ databases">
        <authorList>
            <person name="Alioto T."/>
            <person name="Alioto T."/>
            <person name="Gomez Garrido J."/>
        </authorList>
    </citation>
    <scope>NUCLEOTIDE SEQUENCE</scope>
</reference>
<evidence type="ECO:0000313" key="2">
    <source>
        <dbReference type="EMBL" id="CAG6612330.1"/>
    </source>
</evidence>
<accession>A0A8D8LM08</accession>
<name>A0A8D8LM08_9HEMI</name>
<organism evidence="2">
    <name type="scientific">Cacopsylla melanoneura</name>
    <dbReference type="NCBI Taxonomy" id="428564"/>
    <lineage>
        <taxon>Eukaryota</taxon>
        <taxon>Metazoa</taxon>
        <taxon>Ecdysozoa</taxon>
        <taxon>Arthropoda</taxon>
        <taxon>Hexapoda</taxon>
        <taxon>Insecta</taxon>
        <taxon>Pterygota</taxon>
        <taxon>Neoptera</taxon>
        <taxon>Paraneoptera</taxon>
        <taxon>Hemiptera</taxon>
        <taxon>Sternorrhyncha</taxon>
        <taxon>Psylloidea</taxon>
        <taxon>Psyllidae</taxon>
        <taxon>Psyllinae</taxon>
        <taxon>Cacopsylla</taxon>
    </lineage>
</organism>
<dbReference type="EMBL" id="HBUF01676095">
    <property type="protein sequence ID" value="CAG6791426.1"/>
    <property type="molecule type" value="Transcribed_RNA"/>
</dbReference>